<dbReference type="SUPFAM" id="SSF52540">
    <property type="entry name" value="P-loop containing nucleoside triphosphate hydrolases"/>
    <property type="match status" value="1"/>
</dbReference>
<keyword evidence="6" id="KW-0378">Hydrolase</keyword>
<comment type="subcellular location">
    <subcellularLocation>
        <location evidence="1">Cell membrane</location>
    </subcellularLocation>
</comment>
<dbReference type="NCBIfam" id="TIGR00231">
    <property type="entry name" value="small_GTP"/>
    <property type="match status" value="1"/>
</dbReference>
<dbReference type="PROSITE" id="PS51419">
    <property type="entry name" value="RAB"/>
    <property type="match status" value="1"/>
</dbReference>
<evidence type="ECO:0000256" key="8">
    <source>
        <dbReference type="ARBA" id="ARBA00023136"/>
    </source>
</evidence>
<dbReference type="InParanoid" id="A0A2P6N4A6"/>
<feature type="compositionally biased region" description="Basic and acidic residues" evidence="10">
    <location>
        <begin position="67"/>
        <end position="82"/>
    </location>
</feature>
<reference evidence="11 12" key="1">
    <citation type="journal article" date="2018" name="Genome Biol. Evol.">
        <title>Multiple Roots of Fruiting Body Formation in Amoebozoa.</title>
        <authorList>
            <person name="Hillmann F."/>
            <person name="Forbes G."/>
            <person name="Novohradska S."/>
            <person name="Ferling I."/>
            <person name="Riege K."/>
            <person name="Groth M."/>
            <person name="Westermann M."/>
            <person name="Marz M."/>
            <person name="Spaller T."/>
            <person name="Winckler T."/>
            <person name="Schaap P."/>
            <person name="Glockner G."/>
        </authorList>
    </citation>
    <scope>NUCLEOTIDE SEQUENCE [LARGE SCALE GENOMIC DNA]</scope>
    <source>
        <strain evidence="11 12">Jena</strain>
    </source>
</reference>
<dbReference type="GO" id="GO:0030334">
    <property type="term" value="P:regulation of cell migration"/>
    <property type="evidence" value="ECO:0007669"/>
    <property type="project" value="UniProtKB-ARBA"/>
</dbReference>
<keyword evidence="4" id="KW-1003">Cell membrane</keyword>
<evidence type="ECO:0000256" key="6">
    <source>
        <dbReference type="ARBA" id="ARBA00022801"/>
    </source>
</evidence>
<evidence type="ECO:0000313" key="12">
    <source>
        <dbReference type="Proteomes" id="UP000241769"/>
    </source>
</evidence>
<dbReference type="EMBL" id="MDYQ01000207">
    <property type="protein sequence ID" value="PRP78790.1"/>
    <property type="molecule type" value="Genomic_DNA"/>
</dbReference>
<keyword evidence="5" id="KW-0547">Nucleotide-binding</keyword>
<sequence>MNQYWRCGRLTVELSMQYLRRRLMCCLPFTHLREDKCEGTNGSPMEAERDKGLLFIHKKAERLSLRENRRKTSPERDHEVAYAHRQQPNNTHRQDTANTRRLIVLGSAGVGKSAVTIRWVQGNFISAYDPTIEDCYSKTIEVDKNAVRIEILDTAGSETFSAMRELYMNSGQGFILVYSITQPGSLESLRDLRNQILDIKQTTPPMILIGNKSDLADERKISVADGQALAKEFGCPFYETSALEFRNIEEAFSDVMKYVMRQFPVAVKKKSGFCTLI</sequence>
<keyword evidence="12" id="KW-1185">Reference proteome</keyword>
<accession>A0A2P6N4A6</accession>
<evidence type="ECO:0000256" key="7">
    <source>
        <dbReference type="ARBA" id="ARBA00023134"/>
    </source>
</evidence>
<dbReference type="AlphaFoldDB" id="A0A2P6N4A6"/>
<dbReference type="SMART" id="SM00173">
    <property type="entry name" value="RAS"/>
    <property type="match status" value="1"/>
</dbReference>
<evidence type="ECO:0000313" key="11">
    <source>
        <dbReference type="EMBL" id="PRP78790.1"/>
    </source>
</evidence>
<protein>
    <recommendedName>
        <fullName evidence="3">small monomeric GTPase</fullName>
        <ecNumber evidence="3">3.6.5.2</ecNumber>
    </recommendedName>
</protein>
<dbReference type="GO" id="GO:0007165">
    <property type="term" value="P:signal transduction"/>
    <property type="evidence" value="ECO:0007669"/>
    <property type="project" value="InterPro"/>
</dbReference>
<dbReference type="Gene3D" id="3.40.50.300">
    <property type="entry name" value="P-loop containing nucleotide triphosphate hydrolases"/>
    <property type="match status" value="1"/>
</dbReference>
<feature type="region of interest" description="Disordered" evidence="10">
    <location>
        <begin position="67"/>
        <end position="93"/>
    </location>
</feature>
<organism evidence="11 12">
    <name type="scientific">Planoprotostelium fungivorum</name>
    <dbReference type="NCBI Taxonomy" id="1890364"/>
    <lineage>
        <taxon>Eukaryota</taxon>
        <taxon>Amoebozoa</taxon>
        <taxon>Evosea</taxon>
        <taxon>Variosea</taxon>
        <taxon>Cavosteliida</taxon>
        <taxon>Cavosteliaceae</taxon>
        <taxon>Planoprotostelium</taxon>
    </lineage>
</organism>
<dbReference type="GO" id="GO:0003925">
    <property type="term" value="F:G protein activity"/>
    <property type="evidence" value="ECO:0007669"/>
    <property type="project" value="UniProtKB-EC"/>
</dbReference>
<dbReference type="PROSITE" id="PS51421">
    <property type="entry name" value="RAS"/>
    <property type="match status" value="1"/>
</dbReference>
<dbReference type="FunFam" id="3.40.50.300:FF:001763">
    <property type="entry name" value="Ras family gtpase"/>
    <property type="match status" value="1"/>
</dbReference>
<evidence type="ECO:0000256" key="5">
    <source>
        <dbReference type="ARBA" id="ARBA00022741"/>
    </source>
</evidence>
<evidence type="ECO:0000256" key="3">
    <source>
        <dbReference type="ARBA" id="ARBA00011984"/>
    </source>
</evidence>
<dbReference type="Proteomes" id="UP000241769">
    <property type="component" value="Unassembled WGS sequence"/>
</dbReference>
<dbReference type="GO" id="GO:1900024">
    <property type="term" value="P:regulation of substrate adhesion-dependent cell spreading"/>
    <property type="evidence" value="ECO:0007669"/>
    <property type="project" value="UniProtKB-ARBA"/>
</dbReference>
<comment type="catalytic activity">
    <reaction evidence="9">
        <text>GTP + H2O = GDP + phosphate + H(+)</text>
        <dbReference type="Rhea" id="RHEA:19669"/>
        <dbReference type="ChEBI" id="CHEBI:15377"/>
        <dbReference type="ChEBI" id="CHEBI:15378"/>
        <dbReference type="ChEBI" id="CHEBI:37565"/>
        <dbReference type="ChEBI" id="CHEBI:43474"/>
        <dbReference type="ChEBI" id="CHEBI:58189"/>
        <dbReference type="EC" id="3.6.5.2"/>
    </reaction>
</comment>
<dbReference type="PRINTS" id="PR00449">
    <property type="entry name" value="RASTRNSFRMNG"/>
</dbReference>
<dbReference type="GO" id="GO:0005886">
    <property type="term" value="C:plasma membrane"/>
    <property type="evidence" value="ECO:0007669"/>
    <property type="project" value="UniProtKB-SubCell"/>
</dbReference>
<dbReference type="GO" id="GO:0005525">
    <property type="term" value="F:GTP binding"/>
    <property type="evidence" value="ECO:0007669"/>
    <property type="project" value="UniProtKB-KW"/>
</dbReference>
<name>A0A2P6N4A6_9EUKA</name>
<keyword evidence="8" id="KW-0472">Membrane</keyword>
<comment type="similarity">
    <text evidence="2">Belongs to the small GTPase superfamily. Ras family.</text>
</comment>
<evidence type="ECO:0000256" key="1">
    <source>
        <dbReference type="ARBA" id="ARBA00004236"/>
    </source>
</evidence>
<keyword evidence="7" id="KW-0342">GTP-binding</keyword>
<dbReference type="PANTHER" id="PTHR24070">
    <property type="entry name" value="RAS, DI-RAS, AND RHEB FAMILY MEMBERS OF SMALL GTPASE SUPERFAMILY"/>
    <property type="match status" value="1"/>
</dbReference>
<dbReference type="CDD" id="cd00876">
    <property type="entry name" value="Ras"/>
    <property type="match status" value="1"/>
</dbReference>
<gene>
    <name evidence="11" type="ORF">PROFUN_00963</name>
</gene>
<evidence type="ECO:0000256" key="10">
    <source>
        <dbReference type="SAM" id="MobiDB-lite"/>
    </source>
</evidence>
<dbReference type="InterPro" id="IPR005225">
    <property type="entry name" value="Small_GTP-bd"/>
</dbReference>
<dbReference type="STRING" id="1890364.A0A2P6N4A6"/>
<dbReference type="EC" id="3.6.5.2" evidence="3"/>
<dbReference type="InterPro" id="IPR001806">
    <property type="entry name" value="Small_GTPase"/>
</dbReference>
<proteinExistence type="inferred from homology"/>
<evidence type="ECO:0000256" key="2">
    <source>
        <dbReference type="ARBA" id="ARBA00008344"/>
    </source>
</evidence>
<dbReference type="SMART" id="SM00175">
    <property type="entry name" value="RAB"/>
    <property type="match status" value="1"/>
</dbReference>
<dbReference type="InterPro" id="IPR020849">
    <property type="entry name" value="Small_GTPase_Ras-type"/>
</dbReference>
<evidence type="ECO:0000256" key="4">
    <source>
        <dbReference type="ARBA" id="ARBA00022475"/>
    </source>
</evidence>
<evidence type="ECO:0000256" key="9">
    <source>
        <dbReference type="ARBA" id="ARBA00048098"/>
    </source>
</evidence>
<comment type="caution">
    <text evidence="11">The sequence shown here is derived from an EMBL/GenBank/DDBJ whole genome shotgun (WGS) entry which is preliminary data.</text>
</comment>
<dbReference type="GO" id="GO:0061118">
    <property type="term" value="P:regulation of positive chemotaxis to cAMP"/>
    <property type="evidence" value="ECO:0007669"/>
    <property type="project" value="UniProtKB-ARBA"/>
</dbReference>
<dbReference type="Pfam" id="PF00071">
    <property type="entry name" value="Ras"/>
    <property type="match status" value="1"/>
</dbReference>
<dbReference type="InterPro" id="IPR027417">
    <property type="entry name" value="P-loop_NTPase"/>
</dbReference>
<dbReference type="PROSITE" id="PS51420">
    <property type="entry name" value="RHO"/>
    <property type="match status" value="1"/>
</dbReference>
<dbReference type="SMART" id="SM00174">
    <property type="entry name" value="RHO"/>
    <property type="match status" value="1"/>
</dbReference>